<name>S7QMU3_GLOTA</name>
<dbReference type="InterPro" id="IPR004841">
    <property type="entry name" value="AA-permease/SLC12A_dom"/>
</dbReference>
<evidence type="ECO:0000259" key="9">
    <source>
        <dbReference type="Pfam" id="PF00324"/>
    </source>
</evidence>
<dbReference type="KEGG" id="gtr:GLOTRDRAFT_109186"/>
<feature type="transmembrane region" description="Helical" evidence="8">
    <location>
        <begin position="49"/>
        <end position="67"/>
    </location>
</feature>
<dbReference type="PANTHER" id="PTHR43341:SF20">
    <property type="entry name" value="AAT FAMILY AMINO ACID TRANSPORTER"/>
    <property type="match status" value="1"/>
</dbReference>
<feature type="transmembrane region" description="Helical" evidence="8">
    <location>
        <begin position="487"/>
        <end position="505"/>
    </location>
</feature>
<evidence type="ECO:0000256" key="8">
    <source>
        <dbReference type="SAM" id="Phobius"/>
    </source>
</evidence>
<evidence type="ECO:0000313" key="10">
    <source>
        <dbReference type="EMBL" id="EPQ60881.1"/>
    </source>
</evidence>
<feature type="transmembrane region" description="Helical" evidence="8">
    <location>
        <begin position="454"/>
        <end position="475"/>
    </location>
</feature>
<dbReference type="FunFam" id="1.20.1740.10:FF:000006">
    <property type="entry name" value="General amino acid permease"/>
    <property type="match status" value="1"/>
</dbReference>
<dbReference type="AlphaFoldDB" id="S7QMU3"/>
<evidence type="ECO:0000256" key="6">
    <source>
        <dbReference type="ARBA" id="ARBA00023136"/>
    </source>
</evidence>
<feature type="domain" description="Amino acid permease/ SLC12A" evidence="9">
    <location>
        <begin position="48"/>
        <end position="507"/>
    </location>
</feature>
<sequence length="546" mass="59486">MSATESLSHEKSTDKSTDMEKNYVVSAEADAASTNGEVKLQRQLKNRHIAMISIGGVIGTGLFLGTASSLANGGPVGLILGYAVVGSICYSVMISLGEMIAYLPIPGGHIKLAERFVDPALSFTMGWNYWYNWTIILPAELSAAAVLVDYWTTSVNNAVWITVCMIVVLIINFLGAGAYGEAEFIFASIKVITITGLIILGIVLDLGGGPNHDRIGFRYWKHPGPFVQFNGISGAEGRFLGWWAVLTQAAFSFIGTEIVAIAAGEAKNPRRNLPKAIRRVYIRILLFYIGGTIIIGLLVPSTDDRLNLSSGTAAASPFVIAIQNAGIKALPSIINACLLTSAWSAASSDLYTSSRALYGLAMAGSAPKIFLKTSSRGLPYVSITFCALFALLAYMGINGGSGRVFGWFANMTSIAGLMTWFGISVTYIRFYKGWKVQGYDRKTLPYASGLQPYAAWYGAISCLVICFFSGWKVFLKGKWDTATFVTNYLPLALFPILYVGARIYTKVPPVRPMDMDFITGLDEIERDTYDEPPPKNRIEAFWQWLM</sequence>
<dbReference type="Pfam" id="PF00324">
    <property type="entry name" value="AA_permease"/>
    <property type="match status" value="1"/>
</dbReference>
<feature type="transmembrane region" description="Helical" evidence="8">
    <location>
        <begin position="79"/>
        <end position="105"/>
    </location>
</feature>
<dbReference type="Gene3D" id="1.20.1740.10">
    <property type="entry name" value="Amino acid/polyamine transporter I"/>
    <property type="match status" value="1"/>
</dbReference>
<dbReference type="InterPro" id="IPR050524">
    <property type="entry name" value="APC_YAT"/>
</dbReference>
<keyword evidence="5 8" id="KW-1133">Transmembrane helix</keyword>
<dbReference type="GO" id="GO:0016020">
    <property type="term" value="C:membrane"/>
    <property type="evidence" value="ECO:0007669"/>
    <property type="project" value="UniProtKB-SubCell"/>
</dbReference>
<dbReference type="OMA" id="QMVIFAY"/>
<dbReference type="EMBL" id="KB469296">
    <property type="protein sequence ID" value="EPQ60881.1"/>
    <property type="molecule type" value="Genomic_DNA"/>
</dbReference>
<dbReference type="eggNOG" id="KOG1286">
    <property type="taxonomic scope" value="Eukaryota"/>
</dbReference>
<dbReference type="InterPro" id="IPR004840">
    <property type="entry name" value="Amino_acid_permease_CS"/>
</dbReference>
<evidence type="ECO:0000256" key="5">
    <source>
        <dbReference type="ARBA" id="ARBA00022989"/>
    </source>
</evidence>
<keyword evidence="6 8" id="KW-0472">Membrane</keyword>
<keyword evidence="2" id="KW-0813">Transport</keyword>
<feature type="transmembrane region" description="Helical" evidence="8">
    <location>
        <begin position="280"/>
        <end position="299"/>
    </location>
</feature>
<dbReference type="GeneID" id="19298994"/>
<comment type="subcellular location">
    <subcellularLocation>
        <location evidence="1">Membrane</location>
        <topology evidence="1">Multi-pass membrane protein</topology>
    </subcellularLocation>
</comment>
<keyword evidence="3 8" id="KW-0812">Transmembrane</keyword>
<dbReference type="GO" id="GO:0015171">
    <property type="term" value="F:amino acid transmembrane transporter activity"/>
    <property type="evidence" value="ECO:0007669"/>
    <property type="project" value="TreeGrafter"/>
</dbReference>
<feature type="transmembrane region" description="Helical" evidence="8">
    <location>
        <begin position="404"/>
        <end position="428"/>
    </location>
</feature>
<evidence type="ECO:0000256" key="2">
    <source>
        <dbReference type="ARBA" id="ARBA00022448"/>
    </source>
</evidence>
<feature type="transmembrane region" description="Helical" evidence="8">
    <location>
        <begin position="130"/>
        <end position="152"/>
    </location>
</feature>
<protein>
    <submittedName>
        <fullName evidence="10">Amino acid permease</fullName>
    </submittedName>
</protein>
<feature type="region of interest" description="Disordered" evidence="7">
    <location>
        <begin position="1"/>
        <end position="20"/>
    </location>
</feature>
<keyword evidence="11" id="KW-1185">Reference proteome</keyword>
<accession>S7QMU3</accession>
<feature type="transmembrane region" description="Helical" evidence="8">
    <location>
        <begin position="377"/>
        <end position="397"/>
    </location>
</feature>
<keyword evidence="4" id="KW-0029">Amino-acid transport</keyword>
<feature type="transmembrane region" description="Helical" evidence="8">
    <location>
        <begin position="184"/>
        <end position="204"/>
    </location>
</feature>
<evidence type="ECO:0000256" key="4">
    <source>
        <dbReference type="ARBA" id="ARBA00022970"/>
    </source>
</evidence>
<organism evidence="10 11">
    <name type="scientific">Gloeophyllum trabeum (strain ATCC 11539 / FP-39264 / Madison 617)</name>
    <name type="common">Brown rot fungus</name>
    <dbReference type="NCBI Taxonomy" id="670483"/>
    <lineage>
        <taxon>Eukaryota</taxon>
        <taxon>Fungi</taxon>
        <taxon>Dikarya</taxon>
        <taxon>Basidiomycota</taxon>
        <taxon>Agaricomycotina</taxon>
        <taxon>Agaricomycetes</taxon>
        <taxon>Gloeophyllales</taxon>
        <taxon>Gloeophyllaceae</taxon>
        <taxon>Gloeophyllum</taxon>
    </lineage>
</organism>
<dbReference type="PIRSF" id="PIRSF006060">
    <property type="entry name" value="AA_transporter"/>
    <property type="match status" value="1"/>
</dbReference>
<dbReference type="OrthoDB" id="10062876at2759"/>
<dbReference type="RefSeq" id="XP_007861186.1">
    <property type="nucleotide sequence ID" value="XM_007862995.1"/>
</dbReference>
<gene>
    <name evidence="10" type="ORF">GLOTRDRAFT_109186</name>
</gene>
<reference evidence="10 11" key="1">
    <citation type="journal article" date="2012" name="Science">
        <title>The Paleozoic origin of enzymatic lignin decomposition reconstructed from 31 fungal genomes.</title>
        <authorList>
            <person name="Floudas D."/>
            <person name="Binder M."/>
            <person name="Riley R."/>
            <person name="Barry K."/>
            <person name="Blanchette R.A."/>
            <person name="Henrissat B."/>
            <person name="Martinez A.T."/>
            <person name="Otillar R."/>
            <person name="Spatafora J.W."/>
            <person name="Yadav J.S."/>
            <person name="Aerts A."/>
            <person name="Benoit I."/>
            <person name="Boyd A."/>
            <person name="Carlson A."/>
            <person name="Copeland A."/>
            <person name="Coutinho P.M."/>
            <person name="de Vries R.P."/>
            <person name="Ferreira P."/>
            <person name="Findley K."/>
            <person name="Foster B."/>
            <person name="Gaskell J."/>
            <person name="Glotzer D."/>
            <person name="Gorecki P."/>
            <person name="Heitman J."/>
            <person name="Hesse C."/>
            <person name="Hori C."/>
            <person name="Igarashi K."/>
            <person name="Jurgens J.A."/>
            <person name="Kallen N."/>
            <person name="Kersten P."/>
            <person name="Kohler A."/>
            <person name="Kuees U."/>
            <person name="Kumar T.K.A."/>
            <person name="Kuo A."/>
            <person name="LaButti K."/>
            <person name="Larrondo L.F."/>
            <person name="Lindquist E."/>
            <person name="Ling A."/>
            <person name="Lombard V."/>
            <person name="Lucas S."/>
            <person name="Lundell T."/>
            <person name="Martin R."/>
            <person name="McLaughlin D.J."/>
            <person name="Morgenstern I."/>
            <person name="Morin E."/>
            <person name="Murat C."/>
            <person name="Nagy L.G."/>
            <person name="Nolan M."/>
            <person name="Ohm R.A."/>
            <person name="Patyshakuliyeva A."/>
            <person name="Rokas A."/>
            <person name="Ruiz-Duenas F.J."/>
            <person name="Sabat G."/>
            <person name="Salamov A."/>
            <person name="Samejima M."/>
            <person name="Schmutz J."/>
            <person name="Slot J.C."/>
            <person name="St John F."/>
            <person name="Stenlid J."/>
            <person name="Sun H."/>
            <person name="Sun S."/>
            <person name="Syed K."/>
            <person name="Tsang A."/>
            <person name="Wiebenga A."/>
            <person name="Young D."/>
            <person name="Pisabarro A."/>
            <person name="Eastwood D.C."/>
            <person name="Martin F."/>
            <person name="Cullen D."/>
            <person name="Grigoriev I.V."/>
            <person name="Hibbett D.S."/>
        </authorList>
    </citation>
    <scope>NUCLEOTIDE SEQUENCE [LARGE SCALE GENOMIC DNA]</scope>
    <source>
        <strain evidence="10 11">ATCC 11539</strain>
    </source>
</reference>
<proteinExistence type="predicted"/>
<evidence type="ECO:0000313" key="11">
    <source>
        <dbReference type="Proteomes" id="UP000030669"/>
    </source>
</evidence>
<dbReference type="PROSITE" id="PS00218">
    <property type="entry name" value="AMINO_ACID_PERMEASE_1"/>
    <property type="match status" value="1"/>
</dbReference>
<evidence type="ECO:0000256" key="7">
    <source>
        <dbReference type="SAM" id="MobiDB-lite"/>
    </source>
</evidence>
<dbReference type="PANTHER" id="PTHR43341">
    <property type="entry name" value="AMINO ACID PERMEASE"/>
    <property type="match status" value="1"/>
</dbReference>
<feature type="transmembrane region" description="Helical" evidence="8">
    <location>
        <begin position="158"/>
        <end position="177"/>
    </location>
</feature>
<dbReference type="Proteomes" id="UP000030669">
    <property type="component" value="Unassembled WGS sequence"/>
</dbReference>
<feature type="transmembrane region" description="Helical" evidence="8">
    <location>
        <begin position="240"/>
        <end position="260"/>
    </location>
</feature>
<feature type="compositionally biased region" description="Basic and acidic residues" evidence="7">
    <location>
        <begin position="7"/>
        <end position="20"/>
    </location>
</feature>
<evidence type="ECO:0000256" key="1">
    <source>
        <dbReference type="ARBA" id="ARBA00004141"/>
    </source>
</evidence>
<dbReference type="HOGENOM" id="CLU_007946_12_1_1"/>
<evidence type="ECO:0000256" key="3">
    <source>
        <dbReference type="ARBA" id="ARBA00022692"/>
    </source>
</evidence>